<feature type="transmembrane region" description="Helical" evidence="1">
    <location>
        <begin position="6"/>
        <end position="28"/>
    </location>
</feature>
<feature type="transmembrane region" description="Helical" evidence="1">
    <location>
        <begin position="105"/>
        <end position="129"/>
    </location>
</feature>
<proteinExistence type="predicted"/>
<evidence type="ECO:0000256" key="1">
    <source>
        <dbReference type="SAM" id="Phobius"/>
    </source>
</evidence>
<dbReference type="EMBL" id="JASJEV010000014">
    <property type="protein sequence ID" value="MDJ1159891.1"/>
    <property type="molecule type" value="Genomic_DNA"/>
</dbReference>
<comment type="caution">
    <text evidence="2">The sequence shown here is derived from an EMBL/GenBank/DDBJ whole genome shotgun (WGS) entry which is preliminary data.</text>
</comment>
<dbReference type="InterPro" id="IPR021329">
    <property type="entry name" value="DUF2938"/>
</dbReference>
<gene>
    <name evidence="2" type="ORF">QNA08_16865</name>
</gene>
<keyword evidence="1" id="KW-0812">Transmembrane</keyword>
<sequence>MTTGMQTVLHTVMIGVGATLAMDLWAFFGKRVLGIAPLDYALVGRWIGHFGRGEFRHEAIARAPKVAGEAAIGWAAHYAIGIAFAAGLVAIWGEHWLRNPSFGPAMAVGLATTMAPFFVLQPCLGLGVAASRTPAPNKARVRTVVTHLSFGAGLYLTAVITSHLIGS</sequence>
<accession>A0ABT7AKJ0</accession>
<dbReference type="Proteomes" id="UP001321492">
    <property type="component" value="Unassembled WGS sequence"/>
</dbReference>
<evidence type="ECO:0000313" key="3">
    <source>
        <dbReference type="Proteomes" id="UP001321492"/>
    </source>
</evidence>
<feature type="transmembrane region" description="Helical" evidence="1">
    <location>
        <begin position="71"/>
        <end position="93"/>
    </location>
</feature>
<dbReference type="Pfam" id="PF11158">
    <property type="entry name" value="DUF2938"/>
    <property type="match status" value="1"/>
</dbReference>
<reference evidence="2 3" key="1">
    <citation type="submission" date="2023-05" db="EMBL/GenBank/DDBJ databases">
        <title>Chelatococcus sp. nov., a moderately thermophilic bacterium isolated from hot spring microbial mat.</title>
        <authorList>
            <person name="Hu C.-J."/>
            <person name="Li W.-J."/>
        </authorList>
    </citation>
    <scope>NUCLEOTIDE SEQUENCE [LARGE SCALE GENOMIC DNA]</scope>
    <source>
        <strain evidence="2 3">SYSU G07232</strain>
    </source>
</reference>
<evidence type="ECO:0000313" key="2">
    <source>
        <dbReference type="EMBL" id="MDJ1159891.1"/>
    </source>
</evidence>
<dbReference type="RefSeq" id="WP_283741890.1">
    <property type="nucleotide sequence ID" value="NZ_JASJEV010000014.1"/>
</dbReference>
<organism evidence="2 3">
    <name type="scientific">Chelatococcus albus</name>
    <dbReference type="NCBI Taxonomy" id="3047466"/>
    <lineage>
        <taxon>Bacteria</taxon>
        <taxon>Pseudomonadati</taxon>
        <taxon>Pseudomonadota</taxon>
        <taxon>Alphaproteobacteria</taxon>
        <taxon>Hyphomicrobiales</taxon>
        <taxon>Chelatococcaceae</taxon>
        <taxon>Chelatococcus</taxon>
    </lineage>
</organism>
<keyword evidence="1" id="KW-0472">Membrane</keyword>
<keyword evidence="3" id="KW-1185">Reference proteome</keyword>
<protein>
    <submittedName>
        <fullName evidence="2">DUF2938 domain-containing protein</fullName>
    </submittedName>
</protein>
<keyword evidence="1" id="KW-1133">Transmembrane helix</keyword>
<name>A0ABT7AKJ0_9HYPH</name>
<feature type="transmembrane region" description="Helical" evidence="1">
    <location>
        <begin position="141"/>
        <end position="165"/>
    </location>
</feature>